<comment type="caution">
    <text evidence="1">The sequence shown here is derived from an EMBL/GenBank/DDBJ whole genome shotgun (WGS) entry which is preliminary data.</text>
</comment>
<evidence type="ECO:0000313" key="2">
    <source>
        <dbReference type="Proteomes" id="UP000605848"/>
    </source>
</evidence>
<organism evidence="1 2">
    <name type="scientific">Microvirga aerilata</name>
    <dbReference type="NCBI Taxonomy" id="670292"/>
    <lineage>
        <taxon>Bacteria</taxon>
        <taxon>Pseudomonadati</taxon>
        <taxon>Pseudomonadota</taxon>
        <taxon>Alphaproteobacteria</taxon>
        <taxon>Hyphomicrobiales</taxon>
        <taxon>Methylobacteriaceae</taxon>
        <taxon>Microvirga</taxon>
    </lineage>
</organism>
<protein>
    <submittedName>
        <fullName evidence="1">Uncharacterized protein</fullName>
    </submittedName>
</protein>
<proteinExistence type="predicted"/>
<dbReference type="EMBL" id="JAEQMY010000008">
    <property type="protein sequence ID" value="MBL0403778.1"/>
    <property type="molecule type" value="Genomic_DNA"/>
</dbReference>
<evidence type="ECO:0000313" key="1">
    <source>
        <dbReference type="EMBL" id="MBL0403778.1"/>
    </source>
</evidence>
<dbReference type="Proteomes" id="UP000605848">
    <property type="component" value="Unassembled WGS sequence"/>
</dbReference>
<name>A0A936ZFX5_9HYPH</name>
<reference evidence="1" key="1">
    <citation type="submission" date="2021-01" db="EMBL/GenBank/DDBJ databases">
        <title>Microvirga sp.</title>
        <authorList>
            <person name="Kim M.K."/>
        </authorList>
    </citation>
    <scope>NUCLEOTIDE SEQUENCE</scope>
    <source>
        <strain evidence="1">5420S-16</strain>
    </source>
</reference>
<sequence>MKLGFQPVTVETNAPDEEGCLVFANNRLVAVLVRLSAEHGRKAGRWYLEHGFGKLEGPAHPIFADLDEARDWMAQRFS</sequence>
<dbReference type="AlphaFoldDB" id="A0A936ZFX5"/>
<dbReference type="RefSeq" id="WP_202057516.1">
    <property type="nucleotide sequence ID" value="NZ_JAEQMY010000008.1"/>
</dbReference>
<keyword evidence="2" id="KW-1185">Reference proteome</keyword>
<gene>
    <name evidence="1" type="ORF">JKG68_07370</name>
</gene>
<accession>A0A936ZFX5</accession>